<dbReference type="GO" id="GO:0006511">
    <property type="term" value="P:ubiquitin-dependent protein catabolic process"/>
    <property type="evidence" value="ECO:0007669"/>
    <property type="project" value="TreeGrafter"/>
</dbReference>
<dbReference type="SMART" id="SM00184">
    <property type="entry name" value="RING"/>
    <property type="match status" value="1"/>
</dbReference>
<dbReference type="GeneID" id="105033245"/>
<dbReference type="RefSeq" id="XP_010906262.1">
    <property type="nucleotide sequence ID" value="XM_010907960.3"/>
</dbReference>
<feature type="region of interest" description="Disordered" evidence="5">
    <location>
        <begin position="91"/>
        <end position="123"/>
    </location>
</feature>
<evidence type="ECO:0000256" key="2">
    <source>
        <dbReference type="ARBA" id="ARBA00022771"/>
    </source>
</evidence>
<dbReference type="GO" id="GO:0005634">
    <property type="term" value="C:nucleus"/>
    <property type="evidence" value="ECO:0007669"/>
    <property type="project" value="TreeGrafter"/>
</dbReference>
<accession>A0A6I9QC51</accession>
<dbReference type="InParanoid" id="A0A6I9QC51"/>
<feature type="region of interest" description="Disordered" evidence="5">
    <location>
        <begin position="14"/>
        <end position="67"/>
    </location>
</feature>
<evidence type="ECO:0000256" key="1">
    <source>
        <dbReference type="ARBA" id="ARBA00022723"/>
    </source>
</evidence>
<dbReference type="GO" id="GO:0061630">
    <property type="term" value="F:ubiquitin protein ligase activity"/>
    <property type="evidence" value="ECO:0007669"/>
    <property type="project" value="TreeGrafter"/>
</dbReference>
<evidence type="ECO:0000256" key="5">
    <source>
        <dbReference type="SAM" id="MobiDB-lite"/>
    </source>
</evidence>
<dbReference type="SUPFAM" id="SSF57850">
    <property type="entry name" value="RING/U-box"/>
    <property type="match status" value="1"/>
</dbReference>
<sequence>MTIATKLFYYWRSRTGRDSDPEPDAALRLPRGRRGNGGHHPREEGDSSRRSHPGIHHGRHLSHHRASPTDGVCCGLVHEQIWLDHRGASDFEAGNSSSGGIRSCRDSGSRQTRDESDDRRLPGAVVQARARLLERLQSVHITGGRQSTSSSGISQNERSCSDDWSVIVSGDWEAQTRRECSKPGIPLPVPTLRTDRTLSFCDTGRKPPGLSWDKLGLRQQVFRYAEEGGVAKASFECCICLERFLEGDGLIRLQCGHRFHPSCLEPWLRTHVDCPYCRSSITC</sequence>
<dbReference type="InterPro" id="IPR051834">
    <property type="entry name" value="RING_finger_E3_ligase"/>
</dbReference>
<keyword evidence="3" id="KW-0862">Zinc</keyword>
<dbReference type="GO" id="GO:0008270">
    <property type="term" value="F:zinc ion binding"/>
    <property type="evidence" value="ECO:0007669"/>
    <property type="project" value="UniProtKB-KW"/>
</dbReference>
<dbReference type="PROSITE" id="PS50089">
    <property type="entry name" value="ZF_RING_2"/>
    <property type="match status" value="1"/>
</dbReference>
<gene>
    <name evidence="8" type="primary">LOC105033245</name>
</gene>
<dbReference type="AlphaFoldDB" id="A0A6I9QC51"/>
<organism evidence="7 8">
    <name type="scientific">Elaeis guineensis var. tenera</name>
    <name type="common">Oil palm</name>
    <dbReference type="NCBI Taxonomy" id="51953"/>
    <lineage>
        <taxon>Eukaryota</taxon>
        <taxon>Viridiplantae</taxon>
        <taxon>Streptophyta</taxon>
        <taxon>Embryophyta</taxon>
        <taxon>Tracheophyta</taxon>
        <taxon>Spermatophyta</taxon>
        <taxon>Magnoliopsida</taxon>
        <taxon>Liliopsida</taxon>
        <taxon>Arecaceae</taxon>
        <taxon>Arecoideae</taxon>
        <taxon>Cocoseae</taxon>
        <taxon>Elaeidinae</taxon>
        <taxon>Elaeis</taxon>
    </lineage>
</organism>
<dbReference type="InterPro" id="IPR001841">
    <property type="entry name" value="Znf_RING"/>
</dbReference>
<feature type="compositionally biased region" description="Basic residues" evidence="5">
    <location>
        <begin position="50"/>
        <end position="66"/>
    </location>
</feature>
<evidence type="ECO:0000256" key="3">
    <source>
        <dbReference type="ARBA" id="ARBA00022833"/>
    </source>
</evidence>
<dbReference type="PANTHER" id="PTHR45931">
    <property type="entry name" value="SI:CH211-59O9.10"/>
    <property type="match status" value="1"/>
</dbReference>
<evidence type="ECO:0000259" key="6">
    <source>
        <dbReference type="PROSITE" id="PS50089"/>
    </source>
</evidence>
<dbReference type="Proteomes" id="UP000504607">
    <property type="component" value="Unplaced"/>
</dbReference>
<protein>
    <submittedName>
        <fullName evidence="8">Probable E3 ubiquitin-protein ligase RHY1A isoform X1</fullName>
    </submittedName>
</protein>
<proteinExistence type="predicted"/>
<dbReference type="FunCoup" id="A0A6I9QC51">
    <property type="interactions" value="1235"/>
</dbReference>
<feature type="domain" description="RING-type" evidence="6">
    <location>
        <begin position="237"/>
        <end position="278"/>
    </location>
</feature>
<dbReference type="SMART" id="SM01197">
    <property type="entry name" value="FANCL_C"/>
    <property type="match status" value="1"/>
</dbReference>
<keyword evidence="2 4" id="KW-0863">Zinc-finger</keyword>
<dbReference type="Gene3D" id="3.30.40.10">
    <property type="entry name" value="Zinc/RING finger domain, C3HC4 (zinc finger)"/>
    <property type="match status" value="1"/>
</dbReference>
<dbReference type="PANTHER" id="PTHR45931:SF3">
    <property type="entry name" value="RING ZINC FINGER-CONTAINING PROTEIN"/>
    <property type="match status" value="1"/>
</dbReference>
<feature type="compositionally biased region" description="Basic and acidic residues" evidence="5">
    <location>
        <begin position="40"/>
        <end position="49"/>
    </location>
</feature>
<name>A0A6I9QC51_ELAGV</name>
<dbReference type="InterPro" id="IPR013083">
    <property type="entry name" value="Znf_RING/FYVE/PHD"/>
</dbReference>
<evidence type="ECO:0000256" key="4">
    <source>
        <dbReference type="PROSITE-ProRule" id="PRU00175"/>
    </source>
</evidence>
<evidence type="ECO:0000313" key="8">
    <source>
        <dbReference type="RefSeq" id="XP_010906262.1"/>
    </source>
</evidence>
<feature type="compositionally biased region" description="Basic residues" evidence="5">
    <location>
        <begin position="30"/>
        <end position="39"/>
    </location>
</feature>
<feature type="compositionally biased region" description="Basic and acidic residues" evidence="5">
    <location>
        <begin position="103"/>
        <end position="121"/>
    </location>
</feature>
<reference evidence="8" key="1">
    <citation type="submission" date="2025-08" db="UniProtKB">
        <authorList>
            <consortium name="RefSeq"/>
        </authorList>
    </citation>
    <scope>IDENTIFICATION</scope>
</reference>
<keyword evidence="7" id="KW-1185">Reference proteome</keyword>
<dbReference type="KEGG" id="egu:105033245"/>
<keyword evidence="1" id="KW-0479">Metal-binding</keyword>
<dbReference type="OrthoDB" id="8062037at2759"/>
<dbReference type="Pfam" id="PF13639">
    <property type="entry name" value="zf-RING_2"/>
    <property type="match status" value="1"/>
</dbReference>
<evidence type="ECO:0000313" key="7">
    <source>
        <dbReference type="Proteomes" id="UP000504607"/>
    </source>
</evidence>